<reference evidence="1 2" key="1">
    <citation type="submission" date="2011-02" db="EMBL/GenBank/DDBJ databases">
        <authorList>
            <person name="Durkin A.S."/>
            <person name="Madupu R."/>
            <person name="Torralba M."/>
            <person name="Gillis M."/>
            <person name="Methe B."/>
            <person name="Sutton G."/>
            <person name="Nelson K.E."/>
        </authorList>
    </citation>
    <scope>NUCLEOTIDE SEQUENCE [LARGE SCALE GENOMIC DNA]</scope>
    <source>
        <strain evidence="1 2">CRIS 18C-A</strain>
    </source>
</reference>
<keyword evidence="2" id="KW-1185">Reference proteome</keyword>
<evidence type="ECO:0000313" key="1">
    <source>
        <dbReference type="EMBL" id="EGC87070.1"/>
    </source>
</evidence>
<name>F0H568_9BACT</name>
<organism evidence="1 2">
    <name type="scientific">Prevotella denticola CRIS 18C-A</name>
    <dbReference type="NCBI Taxonomy" id="944557"/>
    <lineage>
        <taxon>Bacteria</taxon>
        <taxon>Pseudomonadati</taxon>
        <taxon>Bacteroidota</taxon>
        <taxon>Bacteroidia</taxon>
        <taxon>Bacteroidales</taxon>
        <taxon>Prevotellaceae</taxon>
        <taxon>Prevotella</taxon>
    </lineage>
</organism>
<comment type="caution">
    <text evidence="1">The sequence shown here is derived from an EMBL/GenBank/DDBJ whole genome shotgun (WGS) entry which is preliminary data.</text>
</comment>
<dbReference type="EMBL" id="AEXO01000026">
    <property type="protein sequence ID" value="EGC87070.1"/>
    <property type="molecule type" value="Genomic_DNA"/>
</dbReference>
<evidence type="ECO:0000313" key="2">
    <source>
        <dbReference type="Proteomes" id="UP000003155"/>
    </source>
</evidence>
<protein>
    <submittedName>
        <fullName evidence="1">Conserved domain protein</fullName>
    </submittedName>
</protein>
<gene>
    <name evidence="1" type="ORF">HMPREF9303_2432</name>
</gene>
<dbReference type="AlphaFoldDB" id="F0H568"/>
<dbReference type="Proteomes" id="UP000003155">
    <property type="component" value="Unassembled WGS sequence"/>
</dbReference>
<sequence>MCRNYILCHQISFIHKQMSIINCLSIYIVSQVSHNKETRKASHIRWILDGV</sequence>
<proteinExistence type="predicted"/>
<accession>F0H568</accession>